<comment type="subcellular location">
    <subcellularLocation>
        <location evidence="4 5">Cytoplasm</location>
    </subcellularLocation>
</comment>
<dbReference type="PIRSF" id="PIRSF038800">
    <property type="entry name" value="KYNU"/>
    <property type="match status" value="1"/>
</dbReference>
<comment type="catalytic activity">
    <reaction evidence="5">
        <text>3-hydroxy-L-kynurenine + H2O = 3-hydroxyanthranilate + L-alanine + H(+)</text>
        <dbReference type="Rhea" id="RHEA:25143"/>
        <dbReference type="ChEBI" id="CHEBI:15377"/>
        <dbReference type="ChEBI" id="CHEBI:15378"/>
        <dbReference type="ChEBI" id="CHEBI:36559"/>
        <dbReference type="ChEBI" id="CHEBI:57972"/>
        <dbReference type="ChEBI" id="CHEBI:58125"/>
        <dbReference type="EC" id="3.7.1.3"/>
    </reaction>
</comment>
<feature type="binding site" evidence="4">
    <location>
        <position position="126"/>
    </location>
    <ligand>
        <name>pyridoxal 5'-phosphate</name>
        <dbReference type="ChEBI" id="CHEBI:597326"/>
    </ligand>
</feature>
<evidence type="ECO:0000313" key="6">
    <source>
        <dbReference type="EMBL" id="CAE0254846.1"/>
    </source>
</evidence>
<name>A0A7S3DEG3_9EUKA</name>
<dbReference type="InterPro" id="IPR010111">
    <property type="entry name" value="Kynureninase"/>
</dbReference>
<dbReference type="GO" id="GO:0034354">
    <property type="term" value="P:'de novo' NAD+ biosynthetic process from L-tryptophan"/>
    <property type="evidence" value="ECO:0007669"/>
    <property type="project" value="UniProtKB-UniRule"/>
</dbReference>
<comment type="similarity">
    <text evidence="4 5">Belongs to the kynureninase family.</text>
</comment>
<comment type="function">
    <text evidence="4 5">Catalyzes the cleavage of L-kynurenine (L-Kyn) and L-3-hydroxykynurenine (L-3OHKyn) into anthranilic acid (AA) and 3-hydroxyanthranilic acid (3-OHAA), respectively.</text>
</comment>
<gene>
    <name evidence="4" type="primary">KYNU</name>
    <name evidence="6" type="ORF">PBIL07802_LOCUS17095</name>
</gene>
<reference evidence="6" key="1">
    <citation type="submission" date="2021-01" db="EMBL/GenBank/DDBJ databases">
        <authorList>
            <person name="Corre E."/>
            <person name="Pelletier E."/>
            <person name="Niang G."/>
            <person name="Scheremetjew M."/>
            <person name="Finn R."/>
            <person name="Kale V."/>
            <person name="Holt S."/>
            <person name="Cochrane G."/>
            <person name="Meng A."/>
            <person name="Brown T."/>
            <person name="Cohen L."/>
        </authorList>
    </citation>
    <scope>NUCLEOTIDE SEQUENCE</scope>
    <source>
        <strain evidence="6">NIES-2562</strain>
    </source>
</reference>
<dbReference type="GO" id="GO:0019441">
    <property type="term" value="P:L-tryptophan catabolic process to kynurenine"/>
    <property type="evidence" value="ECO:0007669"/>
    <property type="project" value="TreeGrafter"/>
</dbReference>
<evidence type="ECO:0000256" key="1">
    <source>
        <dbReference type="ARBA" id="ARBA00022642"/>
    </source>
</evidence>
<dbReference type="GO" id="GO:0005737">
    <property type="term" value="C:cytoplasm"/>
    <property type="evidence" value="ECO:0007669"/>
    <property type="project" value="UniProtKB-SubCell"/>
</dbReference>
<feature type="binding site" evidence="4">
    <location>
        <position position="241"/>
    </location>
    <ligand>
        <name>pyridoxal 5'-phosphate</name>
        <dbReference type="ChEBI" id="CHEBI:597326"/>
    </ligand>
</feature>
<comment type="cofactor">
    <cofactor evidence="4 5">
        <name>pyridoxal 5'-phosphate</name>
        <dbReference type="ChEBI" id="CHEBI:597326"/>
    </cofactor>
</comment>
<evidence type="ECO:0000256" key="2">
    <source>
        <dbReference type="ARBA" id="ARBA00022801"/>
    </source>
</evidence>
<dbReference type="PANTHER" id="PTHR14084">
    <property type="entry name" value="KYNURENINASE"/>
    <property type="match status" value="1"/>
</dbReference>
<dbReference type="EC" id="3.7.1.3" evidence="4 5"/>
<dbReference type="Gene3D" id="3.40.640.10">
    <property type="entry name" value="Type I PLP-dependent aspartate aminotransferase-like (Major domain)"/>
    <property type="match status" value="1"/>
</dbReference>
<dbReference type="GO" id="GO:0030170">
    <property type="term" value="F:pyridoxal phosphate binding"/>
    <property type="evidence" value="ECO:0007669"/>
    <property type="project" value="UniProtKB-UniRule"/>
</dbReference>
<feature type="binding site" evidence="4">
    <location>
        <position position="263"/>
    </location>
    <ligand>
        <name>pyridoxal 5'-phosphate</name>
        <dbReference type="ChEBI" id="CHEBI:597326"/>
    </ligand>
</feature>
<dbReference type="GO" id="GO:0043420">
    <property type="term" value="P:anthranilate metabolic process"/>
    <property type="evidence" value="ECO:0007669"/>
    <property type="project" value="UniProtKB-UniRule"/>
</dbReference>
<keyword evidence="1 4" id="KW-0662">Pyridine nucleotide biosynthesis</keyword>
<dbReference type="AlphaFoldDB" id="A0A7S3DEG3"/>
<keyword evidence="3 4" id="KW-0663">Pyridoxal phosphate</keyword>
<dbReference type="UniPathway" id="UPA00334">
    <property type="reaction ID" value="UER00455"/>
</dbReference>
<evidence type="ECO:0000256" key="5">
    <source>
        <dbReference type="PIRNR" id="PIRNR038800"/>
    </source>
</evidence>
<feature type="binding site" evidence="4">
    <location>
        <begin position="153"/>
        <end position="156"/>
    </location>
    <ligand>
        <name>pyridoxal 5'-phosphate</name>
        <dbReference type="ChEBI" id="CHEBI:597326"/>
    </ligand>
</feature>
<keyword evidence="2 4" id="KW-0378">Hydrolase</keyword>
<accession>A0A7S3DEG3</accession>
<dbReference type="EMBL" id="HBIB01026442">
    <property type="protein sequence ID" value="CAE0254846.1"/>
    <property type="molecule type" value="Transcribed_RNA"/>
</dbReference>
<dbReference type="FunFam" id="3.40.640.10:FF:000031">
    <property type="entry name" value="Kynureninase"/>
    <property type="match status" value="1"/>
</dbReference>
<keyword evidence="4 5" id="KW-0963">Cytoplasm</keyword>
<dbReference type="SUPFAM" id="SSF53383">
    <property type="entry name" value="PLP-dependent transferases"/>
    <property type="match status" value="1"/>
</dbReference>
<dbReference type="PANTHER" id="PTHR14084:SF0">
    <property type="entry name" value="KYNURENINASE"/>
    <property type="match status" value="1"/>
</dbReference>
<evidence type="ECO:0000256" key="3">
    <source>
        <dbReference type="ARBA" id="ARBA00022898"/>
    </source>
</evidence>
<comment type="catalytic activity">
    <reaction evidence="4 5">
        <text>L-kynurenine + H2O = anthranilate + L-alanine + H(+)</text>
        <dbReference type="Rhea" id="RHEA:16813"/>
        <dbReference type="ChEBI" id="CHEBI:15377"/>
        <dbReference type="ChEBI" id="CHEBI:15378"/>
        <dbReference type="ChEBI" id="CHEBI:16567"/>
        <dbReference type="ChEBI" id="CHEBI:57959"/>
        <dbReference type="ChEBI" id="CHEBI:57972"/>
        <dbReference type="EC" id="3.7.1.3"/>
    </reaction>
</comment>
<dbReference type="InterPro" id="IPR015421">
    <property type="entry name" value="PyrdxlP-dep_Trfase_major"/>
</dbReference>
<comment type="caution">
    <text evidence="4">Lacks conserved residue(s) required for the propagation of feature annotation.</text>
</comment>
<comment type="subunit">
    <text evidence="4 5">Homodimer.</text>
</comment>
<feature type="binding site" evidence="4">
    <location>
        <position position="299"/>
    </location>
    <ligand>
        <name>pyridoxal 5'-phosphate</name>
        <dbReference type="ChEBI" id="CHEBI:597326"/>
    </ligand>
</feature>
<evidence type="ECO:0000256" key="4">
    <source>
        <dbReference type="HAMAP-Rule" id="MF_03017"/>
    </source>
</evidence>
<feature type="binding site" evidence="4">
    <location>
        <position position="125"/>
    </location>
    <ligand>
        <name>pyridoxal 5'-phosphate</name>
        <dbReference type="ChEBI" id="CHEBI:597326"/>
    </ligand>
</feature>
<proteinExistence type="inferred from homology"/>
<comment type="pathway">
    <text evidence="4 5">Amino-acid degradation; L-kynurenine degradation; L-alanine and anthranilate from L-kynurenine: step 1/1.</text>
</comment>
<dbReference type="Gene3D" id="3.90.1150.10">
    <property type="entry name" value="Aspartate Aminotransferase, domain 1"/>
    <property type="match status" value="1"/>
</dbReference>
<dbReference type="InterPro" id="IPR015424">
    <property type="entry name" value="PyrdxlP-dep_Trfase"/>
</dbReference>
<dbReference type="GO" id="GO:0019805">
    <property type="term" value="P:quinolinate biosynthetic process"/>
    <property type="evidence" value="ECO:0007669"/>
    <property type="project" value="UniProtKB-UniRule"/>
</dbReference>
<feature type="binding site" evidence="4">
    <location>
        <position position="238"/>
    </location>
    <ligand>
        <name>pyridoxal 5'-phosphate</name>
        <dbReference type="ChEBI" id="CHEBI:597326"/>
    </ligand>
</feature>
<sequence>MDAVKERAAQLGLDVHSDAFAKEMDNADELASYRSEFHIPKKVPGDESCEEDCIYLCGNSLGLQPKVLEGRVVHELKKWQTYGVEGHFVQTHEHSPGWAVIDQDATPMANIVGAKPSEVAICNTLSVNLHLLLVAFYRPEGKRVKILMEAKAFPSDQYAMESHMRQRGISPEEHLIEMEPREGEATLRTEDILSVINQQGDEIALVLFGGLQYYTGQFFDVEEITKAGHEKGCIVGWDFAHAAGNIDLKLHEWDIDFACWCTYKYLNSGPGSLGGLFVHEKFHSSLQSLKDGPPRFAGWWGNKFASRFQMDRSFDGIAGASSFALSNPPVVAYASIMASLEVFNKVGMEKLRAKSKLLTAYLELLLVEEVGAKHLRILTPSEPDRRGCQLSLQFKKSVGDVFKVIQREGVICDKREPDVIRIAPTPMYNTFSDVRGFVNVLKTALTEVHGEI</sequence>
<comment type="pathway">
    <text evidence="4 5">Cofactor biosynthesis; NAD(+) biosynthesis; quinolinate from L-kynurenine: step 2/3.</text>
</comment>
<feature type="modified residue" description="N6-(pyridoxal phosphate)lysine" evidence="4">
    <location>
        <position position="264"/>
    </location>
</feature>
<dbReference type="GO" id="GO:0097053">
    <property type="term" value="P:L-kynurenine catabolic process"/>
    <property type="evidence" value="ECO:0007669"/>
    <property type="project" value="UniProtKB-UniRule"/>
</dbReference>
<organism evidence="6">
    <name type="scientific">Palpitomonas bilix</name>
    <dbReference type="NCBI Taxonomy" id="652834"/>
    <lineage>
        <taxon>Eukaryota</taxon>
        <taxon>Eukaryota incertae sedis</taxon>
    </lineage>
</organism>
<dbReference type="InterPro" id="IPR015422">
    <property type="entry name" value="PyrdxlP-dep_Trfase_small"/>
</dbReference>
<dbReference type="Pfam" id="PF22580">
    <property type="entry name" value="KYNU_C"/>
    <property type="match status" value="1"/>
</dbReference>
<dbReference type="GO" id="GO:0030429">
    <property type="term" value="F:kynureninase activity"/>
    <property type="evidence" value="ECO:0007669"/>
    <property type="project" value="UniProtKB-UniRule"/>
</dbReference>
<dbReference type="HAMAP" id="MF_01970">
    <property type="entry name" value="Kynureninase"/>
    <property type="match status" value="1"/>
</dbReference>
<protein>
    <recommendedName>
        <fullName evidence="4 5">Kynureninase</fullName>
        <ecNumber evidence="4 5">3.7.1.3</ecNumber>
    </recommendedName>
    <alternativeName>
        <fullName evidence="4">L-kynurenine hydrolase</fullName>
    </alternativeName>
</protein>
<feature type="binding site" evidence="4">
    <location>
        <position position="327"/>
    </location>
    <ligand>
        <name>pyridoxal 5'-phosphate</name>
        <dbReference type="ChEBI" id="CHEBI:597326"/>
    </ligand>
</feature>
<dbReference type="NCBIfam" id="TIGR01814">
    <property type="entry name" value="kynureninase"/>
    <property type="match status" value="1"/>
</dbReference>
<dbReference type="UniPathway" id="UPA00253">
    <property type="reaction ID" value="UER00329"/>
</dbReference>